<dbReference type="PRINTS" id="PR00381">
    <property type="entry name" value="KINESINLIGHT"/>
</dbReference>
<name>A0A8D0TB99_PIG</name>
<evidence type="ECO:0000256" key="7">
    <source>
        <dbReference type="ARBA" id="ARBA00023054"/>
    </source>
</evidence>
<feature type="compositionally biased region" description="Basic and acidic residues" evidence="13">
    <location>
        <begin position="145"/>
        <end position="164"/>
    </location>
</feature>
<feature type="region of interest" description="Disordered" evidence="13">
    <location>
        <begin position="507"/>
        <end position="532"/>
    </location>
</feature>
<feature type="compositionally biased region" description="Low complexity" evidence="13">
    <location>
        <begin position="519"/>
        <end position="530"/>
    </location>
</feature>
<dbReference type="Pfam" id="PF13424">
    <property type="entry name" value="TPR_12"/>
    <property type="match status" value="2"/>
</dbReference>
<feature type="compositionally biased region" description="Polar residues" evidence="13">
    <location>
        <begin position="509"/>
        <end position="518"/>
    </location>
</feature>
<feature type="repeat" description="TPR" evidence="10">
    <location>
        <begin position="282"/>
        <end position="315"/>
    </location>
</feature>
<dbReference type="InterPro" id="IPR002151">
    <property type="entry name" value="Kinesin_light"/>
</dbReference>
<accession>A0A8D0TB99</accession>
<dbReference type="PANTHER" id="PTHR45783:SF2">
    <property type="entry name" value="KINESIN LIGHT CHAIN 2"/>
    <property type="match status" value="1"/>
</dbReference>
<comment type="subunit">
    <text evidence="11">Oligomeric complex composed of two heavy chains and two light chains.</text>
</comment>
<evidence type="ECO:0000256" key="11">
    <source>
        <dbReference type="RuleBase" id="RU367020"/>
    </source>
</evidence>
<feature type="compositionally biased region" description="Low complexity" evidence="13">
    <location>
        <begin position="582"/>
        <end position="603"/>
    </location>
</feature>
<keyword evidence="4 11" id="KW-0493">Microtubule</keyword>
<feature type="region of interest" description="Disordered" evidence="13">
    <location>
        <begin position="145"/>
        <end position="189"/>
    </location>
</feature>
<evidence type="ECO:0000313" key="14">
    <source>
        <dbReference type="Ensembl" id="ENSSSCP00025044193.1"/>
    </source>
</evidence>
<proteinExistence type="inferred from homology"/>
<sequence>MATMVLPREEKLSQDEIVLGTKAVIQGLETLRGEHRALLAPLVAHEAGEAEPGSQERCVLLRRSLEAIELGLGEAQVILALSSHLGAVESEKQKLRAQVRRLVQENQWLREELAGTQQKLQRSEQAVAQLEEEKQHLLFMSQIRKLDEDTSPNEEKGDIPKDSLDDLFPNEEEQNPAPSPGGGDAAAQHGGYEIPARLRTLHNLVIQYASQGRYEVAVPLCKQALEDLEKTSGHDHPDVATMLNILALVYRDQNKYKEAAHLLNDALAIREKTLGKDHPAVAATLNNLAVLYGKRGKYKEAEPLCKRALEIREKVLGKFHPDVAKQLSNLALLCQNQGKAEEVEYYYRRALEIYATRLGPDDPNVAKTKNNLASCYLKQGKYQDAETLYKEILTRAHEKEFGSVNGDNKPIWMHAEEREESKDKRRDSTPYGEYGSWYKACKVDSPTVNTTLRSLGALYRRQGKLEAAHTLEDCASRSRKQVGRQARGGGTAERRWWWAGRPGCVAGVAQTNPSTPQDGSGSLRRSGSFGKLRDALRRSSEMLVKKLQGGGPQEPPNPSTTLEQPEPEPPLPLCPQPGGTGLSDSRTLSSSSMDLSRRSSLVG</sequence>
<organism evidence="14 15">
    <name type="scientific">Sus scrofa</name>
    <name type="common">Pig</name>
    <dbReference type="NCBI Taxonomy" id="9823"/>
    <lineage>
        <taxon>Eukaryota</taxon>
        <taxon>Metazoa</taxon>
        <taxon>Chordata</taxon>
        <taxon>Craniata</taxon>
        <taxon>Vertebrata</taxon>
        <taxon>Euteleostomi</taxon>
        <taxon>Mammalia</taxon>
        <taxon>Eutheria</taxon>
        <taxon>Laurasiatheria</taxon>
        <taxon>Artiodactyla</taxon>
        <taxon>Suina</taxon>
        <taxon>Suidae</taxon>
        <taxon>Sus</taxon>
    </lineage>
</organism>
<dbReference type="Proteomes" id="UP000694727">
    <property type="component" value="Unplaced"/>
</dbReference>
<dbReference type="InterPro" id="IPR019734">
    <property type="entry name" value="TPR_rpt"/>
</dbReference>
<dbReference type="PANTHER" id="PTHR45783">
    <property type="entry name" value="KINESIN LIGHT CHAIN"/>
    <property type="match status" value="1"/>
</dbReference>
<evidence type="ECO:0000256" key="10">
    <source>
        <dbReference type="PROSITE-ProRule" id="PRU00339"/>
    </source>
</evidence>
<keyword evidence="6 10" id="KW-0802">TPR repeat</keyword>
<evidence type="ECO:0000256" key="5">
    <source>
        <dbReference type="ARBA" id="ARBA00022737"/>
    </source>
</evidence>
<keyword evidence="9 11" id="KW-0206">Cytoskeleton</keyword>
<keyword evidence="5" id="KW-0677">Repeat</keyword>
<evidence type="ECO:0000256" key="2">
    <source>
        <dbReference type="ARBA" id="ARBA00009622"/>
    </source>
</evidence>
<comment type="similarity">
    <text evidence="2 11">Belongs to the kinesin light chain family.</text>
</comment>
<feature type="repeat" description="TPR" evidence="10">
    <location>
        <begin position="240"/>
        <end position="273"/>
    </location>
</feature>
<dbReference type="Ensembl" id="ENSSSCT00025100169.1">
    <property type="protein sequence ID" value="ENSSSCP00025044193.1"/>
    <property type="gene ID" value="ENSSSCG00025072554.1"/>
</dbReference>
<dbReference type="InterPro" id="IPR015792">
    <property type="entry name" value="Kinesin_light_repeat"/>
</dbReference>
<evidence type="ECO:0000256" key="12">
    <source>
        <dbReference type="SAM" id="Coils"/>
    </source>
</evidence>
<dbReference type="PROSITE" id="PS01160">
    <property type="entry name" value="KINESIN_LIGHT"/>
    <property type="match status" value="1"/>
</dbReference>
<keyword evidence="3 11" id="KW-0963">Cytoplasm</keyword>
<reference evidence="14" key="1">
    <citation type="submission" date="2025-08" db="UniProtKB">
        <authorList>
            <consortium name="Ensembl"/>
        </authorList>
    </citation>
    <scope>IDENTIFICATION</scope>
</reference>
<dbReference type="GO" id="GO:0005871">
    <property type="term" value="C:kinesin complex"/>
    <property type="evidence" value="ECO:0007669"/>
    <property type="project" value="UniProtKB-UniRule"/>
</dbReference>
<dbReference type="InterPro" id="IPR011990">
    <property type="entry name" value="TPR-like_helical_dom_sf"/>
</dbReference>
<dbReference type="SUPFAM" id="SSF48452">
    <property type="entry name" value="TPR-like"/>
    <property type="match status" value="2"/>
</dbReference>
<keyword evidence="8 11" id="KW-0505">Motor protein</keyword>
<dbReference type="Pfam" id="PF13374">
    <property type="entry name" value="TPR_10"/>
    <property type="match status" value="1"/>
</dbReference>
<feature type="region of interest" description="Disordered" evidence="13">
    <location>
        <begin position="545"/>
        <end position="603"/>
    </location>
</feature>
<gene>
    <name evidence="14" type="primary">KLC2</name>
</gene>
<dbReference type="GO" id="GO:0005874">
    <property type="term" value="C:microtubule"/>
    <property type="evidence" value="ECO:0007669"/>
    <property type="project" value="UniProtKB-UniRule"/>
</dbReference>
<protein>
    <recommendedName>
        <fullName evidence="11">Kinesin light chain</fullName>
    </recommendedName>
</protein>
<keyword evidence="7 12" id="KW-0175">Coiled coil</keyword>
<evidence type="ECO:0000256" key="8">
    <source>
        <dbReference type="ARBA" id="ARBA00023175"/>
    </source>
</evidence>
<evidence type="ECO:0000256" key="1">
    <source>
        <dbReference type="ARBA" id="ARBA00004245"/>
    </source>
</evidence>
<dbReference type="Gene3D" id="1.25.40.10">
    <property type="entry name" value="Tetratricopeptide repeat domain"/>
    <property type="match status" value="1"/>
</dbReference>
<evidence type="ECO:0000256" key="9">
    <source>
        <dbReference type="ARBA" id="ARBA00023212"/>
    </source>
</evidence>
<dbReference type="FunFam" id="1.25.40.10:FF:000003">
    <property type="entry name" value="kinesin light chain isoform X1"/>
    <property type="match status" value="1"/>
</dbReference>
<dbReference type="PROSITE" id="PS50005">
    <property type="entry name" value="TPR"/>
    <property type="match status" value="2"/>
</dbReference>
<evidence type="ECO:0000256" key="4">
    <source>
        <dbReference type="ARBA" id="ARBA00022701"/>
    </source>
</evidence>
<dbReference type="SMART" id="SM00028">
    <property type="entry name" value="TPR"/>
    <property type="match status" value="4"/>
</dbReference>
<evidence type="ECO:0000313" key="15">
    <source>
        <dbReference type="Proteomes" id="UP000694727"/>
    </source>
</evidence>
<dbReference type="AlphaFoldDB" id="A0A8D0TB99"/>
<evidence type="ECO:0000256" key="3">
    <source>
        <dbReference type="ARBA" id="ARBA00022490"/>
    </source>
</evidence>
<evidence type="ECO:0000256" key="6">
    <source>
        <dbReference type="ARBA" id="ARBA00022803"/>
    </source>
</evidence>
<evidence type="ECO:0000256" key="13">
    <source>
        <dbReference type="SAM" id="MobiDB-lite"/>
    </source>
</evidence>
<feature type="coiled-coil region" evidence="12">
    <location>
        <begin position="85"/>
        <end position="140"/>
    </location>
</feature>
<comment type="function">
    <text evidence="11">Kinesin is a microtubule-associated force-producing protein that play a role in organelle transport.</text>
</comment>
<comment type="subcellular location">
    <subcellularLocation>
        <location evidence="1 11">Cytoplasm</location>
        <location evidence="1 11">Cytoskeleton</location>
    </subcellularLocation>
</comment>